<dbReference type="Pfam" id="PF04313">
    <property type="entry name" value="HSDR_N"/>
    <property type="match status" value="1"/>
</dbReference>
<keyword evidence="9 10" id="KW-0238">DNA-binding</keyword>
<dbReference type="Pfam" id="PF18766">
    <property type="entry name" value="SWI2_SNF2"/>
    <property type="match status" value="1"/>
</dbReference>
<evidence type="ECO:0000256" key="9">
    <source>
        <dbReference type="ARBA" id="ARBA00023125"/>
    </source>
</evidence>
<comment type="function">
    <text evidence="10">Subunit R is required for both nuclease and ATPase activities, but not for modification.</text>
</comment>
<accession>A0ABX4EG63</accession>
<evidence type="ECO:0000256" key="10">
    <source>
        <dbReference type="RuleBase" id="RU364115"/>
    </source>
</evidence>
<sequence length="1199" mass="138810">MSINQFTEDSYEQTLIDLFKRMGYLYECGYDVERDFREPWYVADLQQALRKLNPKMSDEVLTEAYRIVTHVNEGTLEQRNEQMMDYLQNGVEVKFVADGRNQTALVRLVDFEHPAQNLFKVCNQWRVVEKEKIRCDIVVFVNGLPLVVIELKSPANDNVEEDDAYLQIKQYQQKCPSLFVYNAFSVTSDMLTTKAGTLTAKQNRYMEWKSRDGVSESAEVIDYETFFEGIFRRERLIDILQNFLCFDHKDGRTAKIMAAYHQYFAVNKAVAKTHEAIGGNGKIGVFWHTQGSGKSLSMVFYVHRLIQQFPQCTIVVVTDRNDLDQQLYEQFAGCQKFLRQEPQRVGFDLNEKGKLTKTAGREDLVHKLKDLQTGGIIFTTIQKFEEGTGLLSERENIIVITDEAHRSQYGDEHWDVKAERMKKGYALLMREALPNASFIGFTGTPISEADRDTKEVFGDYIDVYDMTQAVEDGATRPVYYESRVVNLKLDKEVLKKLDDEFDRLAEEGATEEQINKARQDNSGIRQILCHPDTIDSLCRDIIEHYEKNRQQELTGKAMIVAYNKDAAVKIYRKMLELRPEWTEKVHVVASAANTDKEEWHDVIQPKMNKEYAALFKEDASPMKIAIVVDMWLTGFDVPSLATMYVYKPMKGHNLMQAIARVNRVFPEKEGGLIVDYVGIAGALKQAMQDYTQRDRQQFGDPDINKTARVKFQEKLEICRDLFFGFDYSIFYNGSDPERAQLIKGGVNFMLAPQRAEQMKNFMKESQLLHNALTLCRSLVEPQEKQEVAFMDAVRVLLSRLAQKGKVTKQDINERISHLLEQSIQSQGVINLFKSEGGNFSLFEEAFQKEIRKMKEKNLAVKLLERLLKERIHSFERTNVVQSKKFSDLLNMALSNYLKGMLTNEEVIEELLKMAEEIKRNEEESNKLGLTVEEKAFYDALSSPEGVRQAYTDEQFVALTRELTEQLRRNRTIDWNRKESARAKMRVLVKRLLKKYKYPPEGQEKALETVMAQCNKWADDDENVIAEPETHIVKMYPQLEEESEMMVAAEPFECYKWNRFDQNIIDFFGGDKTIIVGCYKGKKYLEWILSNHIYNVRLGKTKGSMEENKELFARTSLLILYELGKPNKLSVYRITSNKEVGKDELISLGYPNPKPRKRYLTFSIVPLDMDLRFLVNQHLIEKLIDINPDNAKGTPVFIKP</sequence>
<evidence type="ECO:0000256" key="7">
    <source>
        <dbReference type="ARBA" id="ARBA00022801"/>
    </source>
</evidence>
<evidence type="ECO:0000256" key="3">
    <source>
        <dbReference type="ARBA" id="ARBA00022722"/>
    </source>
</evidence>
<name>A0ABX4EG63_SEGBR</name>
<evidence type="ECO:0000256" key="1">
    <source>
        <dbReference type="ARBA" id="ARBA00000851"/>
    </source>
</evidence>
<keyword evidence="4 10" id="KW-0547">Nucleotide-binding</keyword>
<comment type="subunit">
    <text evidence="10">The type I restriction/modification system is composed of three polypeptides R, M and S.</text>
</comment>
<comment type="similarity">
    <text evidence="2 10">Belongs to the HsdR family.</text>
</comment>
<evidence type="ECO:0000313" key="13">
    <source>
        <dbReference type="Proteomes" id="UP000216189"/>
    </source>
</evidence>
<dbReference type="CDD" id="cd18800">
    <property type="entry name" value="SF2_C_EcoR124I-like"/>
    <property type="match status" value="1"/>
</dbReference>
<dbReference type="EC" id="3.1.21.3" evidence="10"/>
<dbReference type="InterPro" id="IPR014001">
    <property type="entry name" value="Helicase_ATP-bd"/>
</dbReference>
<evidence type="ECO:0000256" key="6">
    <source>
        <dbReference type="ARBA" id="ARBA00022759"/>
    </source>
</evidence>
<keyword evidence="3" id="KW-0540">Nuclease</keyword>
<dbReference type="InterPro" id="IPR021810">
    <property type="entry name" value="T1RH-like_C"/>
</dbReference>
<protein>
    <recommendedName>
        <fullName evidence="10">Type I restriction enzyme endonuclease subunit</fullName>
        <shortName evidence="10">R protein</shortName>
        <ecNumber evidence="10">3.1.21.3</ecNumber>
    </recommendedName>
</protein>
<proteinExistence type="inferred from homology"/>
<organism evidence="12 13">
    <name type="scientific">Segatella bryantii</name>
    <name type="common">Prevotella bryantii</name>
    <dbReference type="NCBI Taxonomy" id="77095"/>
    <lineage>
        <taxon>Bacteria</taxon>
        <taxon>Pseudomonadati</taxon>
        <taxon>Bacteroidota</taxon>
        <taxon>Bacteroidia</taxon>
        <taxon>Bacteroidales</taxon>
        <taxon>Prevotellaceae</taxon>
        <taxon>Segatella</taxon>
    </lineage>
</organism>
<dbReference type="PANTHER" id="PTHR30195">
    <property type="entry name" value="TYPE I SITE-SPECIFIC DEOXYRIBONUCLEASE PROTEIN SUBUNIT M AND R"/>
    <property type="match status" value="1"/>
</dbReference>
<dbReference type="InterPro" id="IPR051268">
    <property type="entry name" value="Type-I_R_enzyme_R_subunit"/>
</dbReference>
<keyword evidence="7 10" id="KW-0378">Hydrolase</keyword>
<dbReference type="Pfam" id="PF22679">
    <property type="entry name" value="T1R_D3-like"/>
    <property type="match status" value="1"/>
</dbReference>
<dbReference type="SUPFAM" id="SSF52540">
    <property type="entry name" value="P-loop containing nucleoside triphosphate hydrolases"/>
    <property type="match status" value="2"/>
</dbReference>
<evidence type="ECO:0000256" key="8">
    <source>
        <dbReference type="ARBA" id="ARBA00022840"/>
    </source>
</evidence>
<dbReference type="InterPro" id="IPR055180">
    <property type="entry name" value="HsdR_RecA-like_helicase_dom_2"/>
</dbReference>
<dbReference type="PROSITE" id="PS51192">
    <property type="entry name" value="HELICASE_ATP_BIND_1"/>
    <property type="match status" value="1"/>
</dbReference>
<evidence type="ECO:0000256" key="4">
    <source>
        <dbReference type="ARBA" id="ARBA00022741"/>
    </source>
</evidence>
<dbReference type="Pfam" id="PF11867">
    <property type="entry name" value="T1RH-like_C"/>
    <property type="match status" value="1"/>
</dbReference>
<evidence type="ECO:0000259" key="11">
    <source>
        <dbReference type="PROSITE" id="PS51192"/>
    </source>
</evidence>
<dbReference type="CDD" id="cd18030">
    <property type="entry name" value="DEXHc_RE_I_HsdR"/>
    <property type="match status" value="1"/>
</dbReference>
<evidence type="ECO:0000256" key="2">
    <source>
        <dbReference type="ARBA" id="ARBA00008598"/>
    </source>
</evidence>
<keyword evidence="6" id="KW-0255">Endonuclease</keyword>
<dbReference type="InterPro" id="IPR004473">
    <property type="entry name" value="Restrct_endonuc_typeI_HsdR"/>
</dbReference>
<comment type="catalytic activity">
    <reaction evidence="1 10">
        <text>Endonucleolytic cleavage of DNA to give random double-stranded fragments with terminal 5'-phosphates, ATP is simultaneously hydrolyzed.</text>
        <dbReference type="EC" id="3.1.21.3"/>
    </reaction>
</comment>
<reference evidence="12 13" key="1">
    <citation type="submission" date="2017-08" db="EMBL/GenBank/DDBJ databases">
        <title>Comparative genomics of non-oral Prevotella species.</title>
        <authorList>
            <person name="Accetto T."/>
            <person name="Nograsek B."/>
            <person name="Avgustin G."/>
        </authorList>
    </citation>
    <scope>NUCLEOTIDE SEQUENCE [LARGE SCALE GENOMIC DNA]</scope>
    <source>
        <strain evidence="12 13">TC1-1</strain>
    </source>
</reference>
<dbReference type="PANTHER" id="PTHR30195:SF15">
    <property type="entry name" value="TYPE I RESTRICTION ENZYME HINDI ENDONUCLEASE SUBUNIT"/>
    <property type="match status" value="1"/>
</dbReference>
<dbReference type="CDD" id="cd22332">
    <property type="entry name" value="HsdR_N"/>
    <property type="match status" value="1"/>
</dbReference>
<keyword evidence="13" id="KW-1185">Reference proteome</keyword>
<keyword evidence="8 10" id="KW-0067">ATP-binding</keyword>
<dbReference type="Gene3D" id="3.90.1570.50">
    <property type="match status" value="1"/>
</dbReference>
<evidence type="ECO:0000313" key="12">
    <source>
        <dbReference type="EMBL" id="OYP54402.1"/>
    </source>
</evidence>
<dbReference type="InterPro" id="IPR040980">
    <property type="entry name" value="SWI2_SNF2"/>
</dbReference>
<dbReference type="InterPro" id="IPR027417">
    <property type="entry name" value="P-loop_NTPase"/>
</dbReference>
<keyword evidence="5 10" id="KW-0680">Restriction system</keyword>
<dbReference type="SMART" id="SM00487">
    <property type="entry name" value="DEXDc"/>
    <property type="match status" value="1"/>
</dbReference>
<dbReference type="RefSeq" id="WP_094448695.1">
    <property type="nucleotide sequence ID" value="NZ_CP091802.1"/>
</dbReference>
<dbReference type="EMBL" id="NPJF01000043">
    <property type="protein sequence ID" value="OYP54402.1"/>
    <property type="molecule type" value="Genomic_DNA"/>
</dbReference>
<evidence type="ECO:0000256" key="5">
    <source>
        <dbReference type="ARBA" id="ARBA00022747"/>
    </source>
</evidence>
<feature type="domain" description="Helicase ATP-binding" evidence="11">
    <location>
        <begin position="275"/>
        <end position="463"/>
    </location>
</feature>
<dbReference type="NCBIfam" id="TIGR00348">
    <property type="entry name" value="hsdR"/>
    <property type="match status" value="1"/>
</dbReference>
<gene>
    <name evidence="12" type="ORF">CIK91_09175</name>
</gene>
<dbReference type="Gene3D" id="3.40.50.300">
    <property type="entry name" value="P-loop containing nucleotide triphosphate hydrolases"/>
    <property type="match status" value="2"/>
</dbReference>
<comment type="caution">
    <text evidence="12">The sequence shown here is derived from an EMBL/GenBank/DDBJ whole genome shotgun (WGS) entry which is preliminary data.</text>
</comment>
<dbReference type="Proteomes" id="UP000216189">
    <property type="component" value="Unassembled WGS sequence"/>
</dbReference>
<dbReference type="InterPro" id="IPR007409">
    <property type="entry name" value="Restrct_endonuc_type1_HsdR_N"/>
</dbReference>